<evidence type="ECO:0000256" key="2">
    <source>
        <dbReference type="ARBA" id="ARBA00022741"/>
    </source>
</evidence>
<evidence type="ECO:0000259" key="5">
    <source>
        <dbReference type="PROSITE" id="PS50975"/>
    </source>
</evidence>
<keyword evidence="3 4" id="KW-0067">ATP-binding</keyword>
<dbReference type="RefSeq" id="WP_093950545.1">
    <property type="nucleotide sequence ID" value="NZ_NMUL01000030.1"/>
</dbReference>
<dbReference type="Gene3D" id="3.30.470.20">
    <property type="entry name" value="ATP-grasp fold, B domain"/>
    <property type="match status" value="1"/>
</dbReference>
<feature type="domain" description="ATP-grasp" evidence="5">
    <location>
        <begin position="111"/>
        <end position="290"/>
    </location>
</feature>
<keyword evidence="7" id="KW-1185">Reference proteome</keyword>
<organism evidence="6 7">
    <name type="scientific">Amycolatopsis vastitatis</name>
    <dbReference type="NCBI Taxonomy" id="1905142"/>
    <lineage>
        <taxon>Bacteria</taxon>
        <taxon>Bacillati</taxon>
        <taxon>Actinomycetota</taxon>
        <taxon>Actinomycetes</taxon>
        <taxon>Pseudonocardiales</taxon>
        <taxon>Pseudonocardiaceae</taxon>
        <taxon>Amycolatopsis</taxon>
    </lineage>
</organism>
<dbReference type="PANTHER" id="PTHR43585:SF2">
    <property type="entry name" value="ATP-GRASP ENZYME FSQD"/>
    <property type="match status" value="1"/>
</dbReference>
<reference evidence="7" key="1">
    <citation type="submission" date="2017-07" db="EMBL/GenBank/DDBJ databases">
        <title>Comparative genome mining reveals phylogenetic distribution patterns of secondary metabolites in Amycolatopsis.</title>
        <authorList>
            <person name="Adamek M."/>
            <person name="Alanjary M."/>
            <person name="Sales-Ortells H."/>
            <person name="Goodfellow M."/>
            <person name="Bull A.T."/>
            <person name="Kalinowski J."/>
            <person name="Ziemert N."/>
        </authorList>
    </citation>
    <scope>NUCLEOTIDE SEQUENCE [LARGE SCALE GENOMIC DNA]</scope>
    <source>
        <strain evidence="7">H5</strain>
    </source>
</reference>
<evidence type="ECO:0000313" key="7">
    <source>
        <dbReference type="Proteomes" id="UP000215199"/>
    </source>
</evidence>
<dbReference type="PANTHER" id="PTHR43585">
    <property type="entry name" value="FUMIPYRROLE BIOSYNTHESIS PROTEIN C"/>
    <property type="match status" value="1"/>
</dbReference>
<gene>
    <name evidence="6" type="ORF">CF165_27975</name>
</gene>
<comment type="caution">
    <text evidence="6">The sequence shown here is derived from an EMBL/GenBank/DDBJ whole genome shotgun (WGS) entry which is preliminary data.</text>
</comment>
<evidence type="ECO:0000256" key="1">
    <source>
        <dbReference type="ARBA" id="ARBA00022598"/>
    </source>
</evidence>
<name>A0A229SYN3_9PSEU</name>
<evidence type="ECO:0000256" key="4">
    <source>
        <dbReference type="PROSITE-ProRule" id="PRU00409"/>
    </source>
</evidence>
<dbReference type="GO" id="GO:0005524">
    <property type="term" value="F:ATP binding"/>
    <property type="evidence" value="ECO:0007669"/>
    <property type="project" value="UniProtKB-UniRule"/>
</dbReference>
<keyword evidence="2 4" id="KW-0547">Nucleotide-binding</keyword>
<evidence type="ECO:0000313" key="6">
    <source>
        <dbReference type="EMBL" id="OXM64175.1"/>
    </source>
</evidence>
<dbReference type="GO" id="GO:0016874">
    <property type="term" value="F:ligase activity"/>
    <property type="evidence" value="ECO:0007669"/>
    <property type="project" value="UniProtKB-KW"/>
</dbReference>
<evidence type="ECO:0000256" key="3">
    <source>
        <dbReference type="ARBA" id="ARBA00022840"/>
    </source>
</evidence>
<dbReference type="PROSITE" id="PS50975">
    <property type="entry name" value="ATP_GRASP"/>
    <property type="match status" value="1"/>
</dbReference>
<proteinExistence type="predicted"/>
<protein>
    <recommendedName>
        <fullName evidence="5">ATP-grasp domain-containing protein</fullName>
    </recommendedName>
</protein>
<dbReference type="AlphaFoldDB" id="A0A229SYN3"/>
<accession>A0A229SYN3</accession>
<dbReference type="InterPro" id="IPR052032">
    <property type="entry name" value="ATP-dep_AA_Ligase"/>
</dbReference>
<sequence length="391" mass="42022">MKVLVIHQVPDRKIGYRDCLDHESHDVTYVGYPSRMADLPADLRCRRIELDPGDELVAGIVKRVSAADGFEHVLALSEFGILEAHDVRRHLGLPGPAREQLELVRDKVRMKEVAAAAGIRHPRFAAAPSSGGTLPWSGRTVVKPRLGASSEGIEIHPSAAEAVAAAGHRPDLEFEEYVEGDILYADGLVDGGKVIGFSVSKYVNTPLQFIAGLPLGAAHVPADPHGDFVTRAVEAAKIQEGCFHLEFFSTPQGETVFLEIANRVGGAGVIGAHLGHTGVHLPAHEIAIRLGLPLPQPRPPSGKYHGWLVFPGHHLPAGGSASVGFPGHLRTHPCVDRVHTLAPGAPLPDHVTYQEWLVPLFVEASHRDPAALEQFLEDCARSVTVKAKGKL</sequence>
<dbReference type="GO" id="GO:0046872">
    <property type="term" value="F:metal ion binding"/>
    <property type="evidence" value="ECO:0007669"/>
    <property type="project" value="InterPro"/>
</dbReference>
<dbReference type="Proteomes" id="UP000215199">
    <property type="component" value="Unassembled WGS sequence"/>
</dbReference>
<dbReference type="Gene3D" id="3.40.50.20">
    <property type="match status" value="1"/>
</dbReference>
<dbReference type="OrthoDB" id="3428978at2"/>
<dbReference type="EMBL" id="NMUL01000030">
    <property type="protein sequence ID" value="OXM64175.1"/>
    <property type="molecule type" value="Genomic_DNA"/>
</dbReference>
<keyword evidence="1" id="KW-0436">Ligase</keyword>
<dbReference type="SUPFAM" id="SSF56059">
    <property type="entry name" value="Glutathione synthetase ATP-binding domain-like"/>
    <property type="match status" value="1"/>
</dbReference>
<dbReference type="InterPro" id="IPR011761">
    <property type="entry name" value="ATP-grasp"/>
</dbReference>